<feature type="region of interest" description="Disordered" evidence="1">
    <location>
        <begin position="1"/>
        <end position="25"/>
    </location>
</feature>
<name>A0ABV9NT70_9BACI</name>
<feature type="domain" description="Enoyl reductase (ER)" evidence="2">
    <location>
        <begin position="11"/>
        <end position="326"/>
    </location>
</feature>
<dbReference type="RefSeq" id="WP_377908015.1">
    <property type="nucleotide sequence ID" value="NZ_JBHSGK010000003.1"/>
</dbReference>
<dbReference type="Pfam" id="PF08240">
    <property type="entry name" value="ADH_N"/>
    <property type="match status" value="1"/>
</dbReference>
<evidence type="ECO:0000256" key="1">
    <source>
        <dbReference type="SAM" id="MobiDB-lite"/>
    </source>
</evidence>
<comment type="caution">
    <text evidence="3">The sequence shown here is derived from an EMBL/GenBank/DDBJ whole genome shotgun (WGS) entry which is preliminary data.</text>
</comment>
<evidence type="ECO:0000313" key="3">
    <source>
        <dbReference type="EMBL" id="MFC4735391.1"/>
    </source>
</evidence>
<dbReference type="InterPro" id="IPR013154">
    <property type="entry name" value="ADH-like_N"/>
</dbReference>
<dbReference type="InterPro" id="IPR020843">
    <property type="entry name" value="ER"/>
</dbReference>
<evidence type="ECO:0000259" key="2">
    <source>
        <dbReference type="SMART" id="SM00829"/>
    </source>
</evidence>
<organism evidence="3 4">
    <name type="scientific">Bacillus daqingensis</name>
    <dbReference type="NCBI Taxonomy" id="872396"/>
    <lineage>
        <taxon>Bacteria</taxon>
        <taxon>Bacillati</taxon>
        <taxon>Bacillota</taxon>
        <taxon>Bacilli</taxon>
        <taxon>Bacillales</taxon>
        <taxon>Bacillaceae</taxon>
        <taxon>Bacillus</taxon>
    </lineage>
</organism>
<dbReference type="PANTHER" id="PTHR45033:SF3">
    <property type="entry name" value="DEHYDROGENASE, PUTATIVE (AFU_ORTHOLOGUE AFUA_2G13270)-RELATED"/>
    <property type="match status" value="1"/>
</dbReference>
<dbReference type="InterPro" id="IPR011032">
    <property type="entry name" value="GroES-like_sf"/>
</dbReference>
<dbReference type="Pfam" id="PF00107">
    <property type="entry name" value="ADH_zinc_N"/>
    <property type="match status" value="1"/>
</dbReference>
<dbReference type="InterPro" id="IPR052711">
    <property type="entry name" value="Zinc_ADH-like"/>
</dbReference>
<evidence type="ECO:0000313" key="4">
    <source>
        <dbReference type="Proteomes" id="UP001595896"/>
    </source>
</evidence>
<dbReference type="InterPro" id="IPR013149">
    <property type="entry name" value="ADH-like_C"/>
</dbReference>
<dbReference type="SMART" id="SM00829">
    <property type="entry name" value="PKS_ER"/>
    <property type="match status" value="1"/>
</dbReference>
<accession>A0ABV9NT70</accession>
<sequence>MKAFVHAGEPGLKGTAVKDIPKPEPGAGEVRLKVVTAGLNHRDLFVLHRHTEDNPLVIGSDCAGIVDKLGEDVEGLEEGEAVVVNPGLHWEEESPAPPEGFEILGFPGDGTFAEYAVVPASSLEPKPPHLSWEEAGVFSLAALTAYRALFTRGGLQSSHTVLLPGVGGGAVTLMLLFAKKTGARVIVTSRSEAKRRMALEAGADAAIDSSGNWEEQLEGEKVDLVVETVGAATFQKSLDQLKKGGTMVMFGASAGDEVKLNLREFFYGQYNLLGSTMGSHEEYRDMLAFISKHNIHPLMDKTFSLKDANEAFQRMEKSGQFGKIAFRISGEVEE</sequence>
<dbReference type="InterPro" id="IPR036291">
    <property type="entry name" value="NAD(P)-bd_dom_sf"/>
</dbReference>
<dbReference type="Gene3D" id="3.40.50.720">
    <property type="entry name" value="NAD(P)-binding Rossmann-like Domain"/>
    <property type="match status" value="1"/>
</dbReference>
<dbReference type="EMBL" id="JBHSGK010000003">
    <property type="protein sequence ID" value="MFC4735391.1"/>
    <property type="molecule type" value="Genomic_DNA"/>
</dbReference>
<reference evidence="4" key="1">
    <citation type="journal article" date="2019" name="Int. J. Syst. Evol. Microbiol.">
        <title>The Global Catalogue of Microorganisms (GCM) 10K type strain sequencing project: providing services to taxonomists for standard genome sequencing and annotation.</title>
        <authorList>
            <consortium name="The Broad Institute Genomics Platform"/>
            <consortium name="The Broad Institute Genome Sequencing Center for Infectious Disease"/>
            <person name="Wu L."/>
            <person name="Ma J."/>
        </authorList>
    </citation>
    <scope>NUCLEOTIDE SEQUENCE [LARGE SCALE GENOMIC DNA]</scope>
    <source>
        <strain evidence="4">JCM 12165</strain>
    </source>
</reference>
<gene>
    <name evidence="3" type="ORF">ACFO4L_02225</name>
</gene>
<dbReference type="Gene3D" id="3.90.180.10">
    <property type="entry name" value="Medium-chain alcohol dehydrogenases, catalytic domain"/>
    <property type="match status" value="1"/>
</dbReference>
<proteinExistence type="predicted"/>
<dbReference type="SUPFAM" id="SSF51735">
    <property type="entry name" value="NAD(P)-binding Rossmann-fold domains"/>
    <property type="match status" value="1"/>
</dbReference>
<protein>
    <submittedName>
        <fullName evidence="3">Zinc-binding dehydrogenase</fullName>
    </submittedName>
</protein>
<keyword evidence="4" id="KW-1185">Reference proteome</keyword>
<dbReference type="Proteomes" id="UP001595896">
    <property type="component" value="Unassembled WGS sequence"/>
</dbReference>
<dbReference type="PANTHER" id="PTHR45033">
    <property type="match status" value="1"/>
</dbReference>
<dbReference type="SUPFAM" id="SSF50129">
    <property type="entry name" value="GroES-like"/>
    <property type="match status" value="1"/>
</dbReference>